<accession>A0A4Y2EWM3</accession>
<dbReference type="Gene3D" id="2.60.120.200">
    <property type="match status" value="1"/>
</dbReference>
<reference evidence="1 2" key="1">
    <citation type="journal article" date="2019" name="Sci. Rep.">
        <title>Orb-weaving spider Araneus ventricosus genome elucidates the spidroin gene catalogue.</title>
        <authorList>
            <person name="Kono N."/>
            <person name="Nakamura H."/>
            <person name="Ohtoshi R."/>
            <person name="Moran D.A.P."/>
            <person name="Shinohara A."/>
            <person name="Yoshida Y."/>
            <person name="Fujiwara M."/>
            <person name="Mori M."/>
            <person name="Tomita M."/>
            <person name="Arakawa K."/>
        </authorList>
    </citation>
    <scope>NUCLEOTIDE SEQUENCE [LARGE SCALE GENOMIC DNA]</scope>
</reference>
<evidence type="ECO:0000313" key="1">
    <source>
        <dbReference type="EMBL" id="GBM33261.1"/>
    </source>
</evidence>
<comment type="caution">
    <text evidence="1">The sequence shown here is derived from an EMBL/GenBank/DDBJ whole genome shotgun (WGS) entry which is preliminary data.</text>
</comment>
<sequence length="291" mass="34195">MCWTVSRYLTSETTSFNVDTNLSDATELLIKDKYFLATKNRRRLQRNFLLVLFLGNQSIGQYLSVHKDSFSNPPTNRRLEEAVVGDWPTMMKFKALQLEKKIGKLMTTFKCLHWTRLLHICYVYGIFLLPQIWKVRSHCTEGYEFGCVWTHDEKAPLRWLPDSESGQSFVRLTGCPQNECGTAVMQSPWLEPRDRETRLVLHYKLYGTSEVYLRLYLKTEDAGGQQTLFSKEGNYKFTFPKEWKSKEVVIPVVQSRHRVSEYTSTRDGEKYRLKPKTGFFIRLSGIFQLFY</sequence>
<organism evidence="1 2">
    <name type="scientific">Araneus ventricosus</name>
    <name type="common">Orbweaver spider</name>
    <name type="synonym">Epeira ventricosa</name>
    <dbReference type="NCBI Taxonomy" id="182803"/>
    <lineage>
        <taxon>Eukaryota</taxon>
        <taxon>Metazoa</taxon>
        <taxon>Ecdysozoa</taxon>
        <taxon>Arthropoda</taxon>
        <taxon>Chelicerata</taxon>
        <taxon>Arachnida</taxon>
        <taxon>Araneae</taxon>
        <taxon>Araneomorphae</taxon>
        <taxon>Entelegynae</taxon>
        <taxon>Araneoidea</taxon>
        <taxon>Araneidae</taxon>
        <taxon>Araneus</taxon>
    </lineage>
</organism>
<proteinExistence type="predicted"/>
<dbReference type="AlphaFoldDB" id="A0A4Y2EWM3"/>
<evidence type="ECO:0000313" key="2">
    <source>
        <dbReference type="Proteomes" id="UP000499080"/>
    </source>
</evidence>
<protein>
    <submittedName>
        <fullName evidence="1">Uncharacterized protein</fullName>
    </submittedName>
</protein>
<keyword evidence="2" id="KW-1185">Reference proteome</keyword>
<gene>
    <name evidence="1" type="ORF">AVEN_101608_1</name>
</gene>
<dbReference type="OrthoDB" id="6425967at2759"/>
<name>A0A4Y2EWM3_ARAVE</name>
<dbReference type="EMBL" id="BGPR01000730">
    <property type="protein sequence ID" value="GBM33261.1"/>
    <property type="molecule type" value="Genomic_DNA"/>
</dbReference>
<dbReference type="Proteomes" id="UP000499080">
    <property type="component" value="Unassembled WGS sequence"/>
</dbReference>